<keyword evidence="4 6" id="KW-1133">Transmembrane helix</keyword>
<comment type="subcellular location">
    <subcellularLocation>
        <location evidence="1">Membrane</location>
        <topology evidence="1">Multi-pass membrane protein</topology>
    </subcellularLocation>
</comment>
<feature type="transmembrane region" description="Helical" evidence="6">
    <location>
        <begin position="87"/>
        <end position="107"/>
    </location>
</feature>
<feature type="domain" description="GtrA/DPMS transmembrane" evidence="7">
    <location>
        <begin position="15"/>
        <end position="142"/>
    </location>
</feature>
<evidence type="ECO:0000313" key="9">
    <source>
        <dbReference type="Proteomes" id="UP000033725"/>
    </source>
</evidence>
<proteinExistence type="inferred from homology"/>
<evidence type="ECO:0000256" key="3">
    <source>
        <dbReference type="ARBA" id="ARBA00022692"/>
    </source>
</evidence>
<evidence type="ECO:0000256" key="6">
    <source>
        <dbReference type="SAM" id="Phobius"/>
    </source>
</evidence>
<accession>A0A0F0KGE0</accession>
<sequence>MRGRLSGSVTSDLLRFSAVGSVGLAVDVLVFNALRISLLPDARVPGAVLIAKGAATSLAILVNWAGNRWWTFRTRHRAKVASEVASFFAVSVGGSVIALGCLAISHYLLGLTSVTADNISANVIGLVLGSAFRFLASRAWVFRS</sequence>
<feature type="transmembrane region" description="Helical" evidence="6">
    <location>
        <begin position="46"/>
        <end position="66"/>
    </location>
</feature>
<dbReference type="RefSeq" id="WP_045264998.1">
    <property type="nucleotide sequence ID" value="NZ_JYIV01000030.1"/>
</dbReference>
<dbReference type="GO" id="GO:0005886">
    <property type="term" value="C:plasma membrane"/>
    <property type="evidence" value="ECO:0007669"/>
    <property type="project" value="TreeGrafter"/>
</dbReference>
<dbReference type="Pfam" id="PF04138">
    <property type="entry name" value="GtrA_DPMS_TM"/>
    <property type="match status" value="1"/>
</dbReference>
<reference evidence="8 9" key="1">
    <citation type="submission" date="2015-02" db="EMBL/GenBank/DDBJ databases">
        <title>Draft genome sequences of ten Microbacterium spp. with emphasis on heavy metal contaminated environments.</title>
        <authorList>
            <person name="Corretto E."/>
        </authorList>
    </citation>
    <scope>NUCLEOTIDE SEQUENCE [LARGE SCALE GENOMIC DNA]</scope>
    <source>
        <strain evidence="8 9">BEL163</strain>
    </source>
</reference>
<organism evidence="8 9">
    <name type="scientific">Microbacterium oxydans</name>
    <dbReference type="NCBI Taxonomy" id="82380"/>
    <lineage>
        <taxon>Bacteria</taxon>
        <taxon>Bacillati</taxon>
        <taxon>Actinomycetota</taxon>
        <taxon>Actinomycetes</taxon>
        <taxon>Micrococcales</taxon>
        <taxon>Microbacteriaceae</taxon>
        <taxon>Microbacterium</taxon>
    </lineage>
</organism>
<evidence type="ECO:0000256" key="2">
    <source>
        <dbReference type="ARBA" id="ARBA00009399"/>
    </source>
</evidence>
<dbReference type="EMBL" id="JYIV01000030">
    <property type="protein sequence ID" value="KJL18346.1"/>
    <property type="molecule type" value="Genomic_DNA"/>
</dbReference>
<keyword evidence="3 6" id="KW-0812">Transmembrane</keyword>
<comment type="similarity">
    <text evidence="2">Belongs to the GtrA family.</text>
</comment>
<dbReference type="PANTHER" id="PTHR38459:SF1">
    <property type="entry name" value="PROPHAGE BACTOPRENOL-LINKED GLUCOSE TRANSLOCASE HOMOLOG"/>
    <property type="match status" value="1"/>
</dbReference>
<evidence type="ECO:0000256" key="1">
    <source>
        <dbReference type="ARBA" id="ARBA00004141"/>
    </source>
</evidence>
<dbReference type="InterPro" id="IPR051401">
    <property type="entry name" value="GtrA_CellWall_Glycosyl"/>
</dbReference>
<dbReference type="PANTHER" id="PTHR38459">
    <property type="entry name" value="PROPHAGE BACTOPRENOL-LINKED GLUCOSE TRANSLOCASE HOMOLOG"/>
    <property type="match status" value="1"/>
</dbReference>
<dbReference type="GO" id="GO:0000271">
    <property type="term" value="P:polysaccharide biosynthetic process"/>
    <property type="evidence" value="ECO:0007669"/>
    <property type="project" value="InterPro"/>
</dbReference>
<evidence type="ECO:0000313" key="8">
    <source>
        <dbReference type="EMBL" id="KJL18346.1"/>
    </source>
</evidence>
<protein>
    <submittedName>
        <fullName evidence="8">GtrA-like protein</fullName>
    </submittedName>
</protein>
<gene>
    <name evidence="8" type="ORF">RN51_03178</name>
</gene>
<keyword evidence="5 6" id="KW-0472">Membrane</keyword>
<dbReference type="PATRIC" id="fig|82380.10.peg.3185"/>
<evidence type="ECO:0000256" key="4">
    <source>
        <dbReference type="ARBA" id="ARBA00022989"/>
    </source>
</evidence>
<dbReference type="Proteomes" id="UP000033725">
    <property type="component" value="Unassembled WGS sequence"/>
</dbReference>
<dbReference type="InterPro" id="IPR007267">
    <property type="entry name" value="GtrA_DPMS_TM"/>
</dbReference>
<evidence type="ECO:0000256" key="5">
    <source>
        <dbReference type="ARBA" id="ARBA00023136"/>
    </source>
</evidence>
<comment type="caution">
    <text evidence="8">The sequence shown here is derived from an EMBL/GenBank/DDBJ whole genome shotgun (WGS) entry which is preliminary data.</text>
</comment>
<feature type="transmembrane region" description="Helical" evidence="6">
    <location>
        <begin position="12"/>
        <end position="34"/>
    </location>
</feature>
<dbReference type="AlphaFoldDB" id="A0A0F0KGE0"/>
<name>A0A0F0KGE0_9MICO</name>
<feature type="transmembrane region" description="Helical" evidence="6">
    <location>
        <begin position="119"/>
        <end position="136"/>
    </location>
</feature>
<evidence type="ECO:0000259" key="7">
    <source>
        <dbReference type="Pfam" id="PF04138"/>
    </source>
</evidence>